<dbReference type="GO" id="GO:0008747">
    <property type="term" value="F:N-acetylneuraminate lyase activity"/>
    <property type="evidence" value="ECO:0007669"/>
    <property type="project" value="UniProtKB-EC"/>
</dbReference>
<evidence type="ECO:0000256" key="11">
    <source>
        <dbReference type="PIRNR" id="PIRNR001365"/>
    </source>
</evidence>
<evidence type="ECO:0000256" key="3">
    <source>
        <dbReference type="ARBA" id="ARBA00006324"/>
    </source>
</evidence>
<comment type="pathway">
    <text evidence="2">Amino-sugar metabolism; N-acetylneuraminate degradation.</text>
</comment>
<comment type="similarity">
    <text evidence="3">Belongs to the DapA family. NanA subfamily.</text>
</comment>
<feature type="active site" description="Proton donor/acceptor" evidence="12">
    <location>
        <position position="111"/>
    </location>
</feature>
<gene>
    <name evidence="14" type="ORF">CLODIP_2_CD06720</name>
</gene>
<evidence type="ECO:0000256" key="12">
    <source>
        <dbReference type="PIRSR" id="PIRSR001365-1"/>
    </source>
</evidence>
<evidence type="ECO:0000256" key="9">
    <source>
        <dbReference type="ARBA" id="ARBA00023277"/>
    </source>
</evidence>
<dbReference type="Gene3D" id="3.20.20.70">
    <property type="entry name" value="Aldolase class I"/>
    <property type="match status" value="1"/>
</dbReference>
<reference evidence="14 15" key="1">
    <citation type="submission" date="2020-04" db="EMBL/GenBank/DDBJ databases">
        <authorList>
            <person name="Alioto T."/>
            <person name="Alioto T."/>
            <person name="Gomez Garrido J."/>
        </authorList>
    </citation>
    <scope>NUCLEOTIDE SEQUENCE [LARGE SCALE GENOMIC DNA]</scope>
</reference>
<dbReference type="Proteomes" id="UP000494165">
    <property type="component" value="Unassembled WGS sequence"/>
</dbReference>
<evidence type="ECO:0000256" key="7">
    <source>
        <dbReference type="ARBA" id="ARBA00023239"/>
    </source>
</evidence>
<keyword evidence="8" id="KW-0704">Schiff base</keyword>
<comment type="catalytic activity">
    <reaction evidence="10">
        <text>aceneuramate = aldehydo-N-acetyl-D-mannosamine + pyruvate</text>
        <dbReference type="Rhea" id="RHEA:23296"/>
        <dbReference type="ChEBI" id="CHEBI:15361"/>
        <dbReference type="ChEBI" id="CHEBI:17122"/>
        <dbReference type="ChEBI" id="CHEBI:173083"/>
        <dbReference type="EC" id="4.1.3.3"/>
    </reaction>
</comment>
<evidence type="ECO:0000256" key="2">
    <source>
        <dbReference type="ARBA" id="ARBA00004878"/>
    </source>
</evidence>
<evidence type="ECO:0000256" key="5">
    <source>
        <dbReference type="ARBA" id="ARBA00012911"/>
    </source>
</evidence>
<organism evidence="14 15">
    <name type="scientific">Cloeon dipterum</name>
    <dbReference type="NCBI Taxonomy" id="197152"/>
    <lineage>
        <taxon>Eukaryota</taxon>
        <taxon>Metazoa</taxon>
        <taxon>Ecdysozoa</taxon>
        <taxon>Arthropoda</taxon>
        <taxon>Hexapoda</taxon>
        <taxon>Insecta</taxon>
        <taxon>Pterygota</taxon>
        <taxon>Palaeoptera</taxon>
        <taxon>Ephemeroptera</taxon>
        <taxon>Pisciforma</taxon>
        <taxon>Baetidae</taxon>
        <taxon>Cloeon</taxon>
    </lineage>
</organism>
<name>A0A8S1C7M6_9INSE</name>
<keyword evidence="6" id="KW-0963">Cytoplasm</keyword>
<dbReference type="Pfam" id="PF00701">
    <property type="entry name" value="DHDPS"/>
    <property type="match status" value="1"/>
</dbReference>
<keyword evidence="15" id="KW-1185">Reference proteome</keyword>
<evidence type="ECO:0000256" key="8">
    <source>
        <dbReference type="ARBA" id="ARBA00023270"/>
    </source>
</evidence>
<comment type="subunit">
    <text evidence="4">Homotetramer.</text>
</comment>
<dbReference type="EMBL" id="CADEPI010000019">
    <property type="protein sequence ID" value="CAB3365202.1"/>
    <property type="molecule type" value="Genomic_DNA"/>
</dbReference>
<dbReference type="AlphaFoldDB" id="A0A8S1C7M6"/>
<evidence type="ECO:0000256" key="6">
    <source>
        <dbReference type="ARBA" id="ARBA00022490"/>
    </source>
</evidence>
<dbReference type="EC" id="4.1.3.3" evidence="5"/>
<dbReference type="InterPro" id="IPR002220">
    <property type="entry name" value="DapA-like"/>
</dbReference>
<dbReference type="OrthoDB" id="191315at2759"/>
<feature type="active site" description="Schiff-base intermediate with substrate" evidence="12">
    <location>
        <position position="143"/>
    </location>
</feature>
<accession>A0A8S1C7M6</accession>
<dbReference type="PANTHER" id="PTHR12128:SF21">
    <property type="entry name" value="N-ACETYLNEURAMINATE LYASE"/>
    <property type="match status" value="1"/>
</dbReference>
<evidence type="ECO:0000256" key="4">
    <source>
        <dbReference type="ARBA" id="ARBA00011881"/>
    </source>
</evidence>
<evidence type="ECO:0000313" key="15">
    <source>
        <dbReference type="Proteomes" id="UP000494165"/>
    </source>
</evidence>
<protein>
    <recommendedName>
        <fullName evidence="5">N-acetylneuraminate lyase</fullName>
        <ecNumber evidence="5">4.1.3.3</ecNumber>
    </recommendedName>
</protein>
<dbReference type="SMART" id="SM01130">
    <property type="entry name" value="DHDPS"/>
    <property type="match status" value="1"/>
</dbReference>
<dbReference type="SUPFAM" id="SSF51569">
    <property type="entry name" value="Aldolase"/>
    <property type="match status" value="1"/>
</dbReference>
<keyword evidence="7 11" id="KW-0456">Lyase</keyword>
<comment type="caution">
    <text evidence="14">The sequence shown here is derived from an EMBL/GenBank/DDBJ whole genome shotgun (WGS) entry which is preliminary data.</text>
</comment>
<dbReference type="InterPro" id="IPR013785">
    <property type="entry name" value="Aldolase_TIM"/>
</dbReference>
<feature type="binding site" evidence="13">
    <location>
        <position position="189"/>
    </location>
    <ligand>
        <name>pyruvate</name>
        <dbReference type="ChEBI" id="CHEBI:15361"/>
    </ligand>
</feature>
<keyword evidence="9" id="KW-0119">Carbohydrate metabolism</keyword>
<dbReference type="PIRSF" id="PIRSF001365">
    <property type="entry name" value="DHDPS"/>
    <property type="match status" value="1"/>
</dbReference>
<evidence type="ECO:0000256" key="13">
    <source>
        <dbReference type="PIRSR" id="PIRSR001365-2"/>
    </source>
</evidence>
<sequence>MPPSGVEIRVFGSNRRVNGTSGEGCAQNLEERKAVAEAWVQCRPAGQTIVVQVGGGPLPDVLALAKHAESLKVDGIMCLHDLFFRPANVEQLVQYLALVSAAAPNTPLFYYHLPGFTGVNLSMSSLLEKCAAEGKVPTFAGLKFTSSDLQELAKCVQVIKRYSDKNFRVFLGCDDLLLPAYTLGSISAIGTTFNIFPEATLRLERMLHQGDFKKAARAQEALSKVVNLITENGLRPWVPWMKAAMRASTAIQVGPTRNPQRSREELPAAVSAQINSILTEAMQ</sequence>
<comment type="subcellular location">
    <subcellularLocation>
        <location evidence="1">Cytoplasm</location>
    </subcellularLocation>
</comment>
<proteinExistence type="inferred from homology"/>
<dbReference type="PANTHER" id="PTHR12128">
    <property type="entry name" value="DIHYDRODIPICOLINATE SYNTHASE"/>
    <property type="match status" value="1"/>
</dbReference>
<evidence type="ECO:0000256" key="10">
    <source>
        <dbReference type="ARBA" id="ARBA00044906"/>
    </source>
</evidence>
<evidence type="ECO:0000256" key="1">
    <source>
        <dbReference type="ARBA" id="ARBA00004496"/>
    </source>
</evidence>
<dbReference type="GO" id="GO:0005737">
    <property type="term" value="C:cytoplasm"/>
    <property type="evidence" value="ECO:0007669"/>
    <property type="project" value="UniProtKB-SubCell"/>
</dbReference>
<evidence type="ECO:0000313" key="14">
    <source>
        <dbReference type="EMBL" id="CAB3365202.1"/>
    </source>
</evidence>